<keyword evidence="5" id="KW-1133">Transmembrane helix</keyword>
<dbReference type="Gene3D" id="3.30.9.10">
    <property type="entry name" value="D-Amino Acid Oxidase, subunit A, domain 2"/>
    <property type="match status" value="1"/>
</dbReference>
<keyword evidence="5" id="KW-0472">Membrane</keyword>
<keyword evidence="2" id="KW-0285">Flavoprotein</keyword>
<evidence type="ECO:0000313" key="7">
    <source>
        <dbReference type="EMBL" id="GAP86259.2"/>
    </source>
</evidence>
<evidence type="ECO:0000256" key="4">
    <source>
        <dbReference type="ARBA" id="ARBA00023002"/>
    </source>
</evidence>
<organism evidence="7">
    <name type="scientific">Rosellinia necatrix</name>
    <name type="common">White root-rot fungus</name>
    <dbReference type="NCBI Taxonomy" id="77044"/>
    <lineage>
        <taxon>Eukaryota</taxon>
        <taxon>Fungi</taxon>
        <taxon>Dikarya</taxon>
        <taxon>Ascomycota</taxon>
        <taxon>Pezizomycotina</taxon>
        <taxon>Sordariomycetes</taxon>
        <taxon>Xylariomycetidae</taxon>
        <taxon>Xylariales</taxon>
        <taxon>Xylariaceae</taxon>
        <taxon>Rosellinia</taxon>
    </lineage>
</organism>
<dbReference type="GO" id="GO:0016491">
    <property type="term" value="F:oxidoreductase activity"/>
    <property type="evidence" value="ECO:0007669"/>
    <property type="project" value="UniProtKB-KW"/>
</dbReference>
<dbReference type="Gene3D" id="3.50.50.60">
    <property type="entry name" value="FAD/NAD(P)-binding domain"/>
    <property type="match status" value="1"/>
</dbReference>
<dbReference type="PANTHER" id="PTHR46865">
    <property type="entry name" value="OXIDOREDUCTASE-RELATED"/>
    <property type="match status" value="1"/>
</dbReference>
<gene>
    <name evidence="7" type="ORF">SAMD00023353_1801560</name>
</gene>
<dbReference type="InterPro" id="IPR051704">
    <property type="entry name" value="FAD_aromatic-hydroxylase"/>
</dbReference>
<dbReference type="OrthoDB" id="655030at2759"/>
<dbReference type="SUPFAM" id="SSF51905">
    <property type="entry name" value="FAD/NAD(P)-binding domain"/>
    <property type="match status" value="1"/>
</dbReference>
<feature type="domain" description="FAD-binding" evidence="6">
    <location>
        <begin position="5"/>
        <end position="335"/>
    </location>
</feature>
<protein>
    <submittedName>
        <fullName evidence="7">Putative FAD NAD-binding protein</fullName>
    </submittedName>
</protein>
<keyword evidence="4" id="KW-0560">Oxidoreductase</keyword>
<keyword evidence="8" id="KW-1185">Reference proteome</keyword>
<keyword evidence="5" id="KW-0812">Transmembrane</keyword>
<evidence type="ECO:0000259" key="6">
    <source>
        <dbReference type="Pfam" id="PF01494"/>
    </source>
</evidence>
<dbReference type="Pfam" id="PF01494">
    <property type="entry name" value="FAD_binding_3"/>
    <property type="match status" value="1"/>
</dbReference>
<dbReference type="InterPro" id="IPR002938">
    <property type="entry name" value="FAD-bd"/>
</dbReference>
<dbReference type="STRING" id="77044.A0A1W2TE17"/>
<evidence type="ECO:0000256" key="3">
    <source>
        <dbReference type="ARBA" id="ARBA00022827"/>
    </source>
</evidence>
<dbReference type="PRINTS" id="PR00420">
    <property type="entry name" value="RNGMNOXGNASE"/>
</dbReference>
<comment type="pathway">
    <text evidence="1">Secondary metabolite biosynthesis.</text>
</comment>
<evidence type="ECO:0000256" key="2">
    <source>
        <dbReference type="ARBA" id="ARBA00022630"/>
    </source>
</evidence>
<evidence type="ECO:0000256" key="5">
    <source>
        <dbReference type="SAM" id="Phobius"/>
    </source>
</evidence>
<dbReference type="PANTHER" id="PTHR46865:SF7">
    <property type="entry name" value="MONOOXYGENASE, PUTATIVE (AFU_ORTHOLOGUE AFUA_8G07040)-RELATED"/>
    <property type="match status" value="1"/>
</dbReference>
<reference evidence="7" key="1">
    <citation type="submission" date="2016-03" db="EMBL/GenBank/DDBJ databases">
        <title>Draft genome sequence of Rosellinia necatrix.</title>
        <authorList>
            <person name="Kanematsu S."/>
        </authorList>
    </citation>
    <scope>NUCLEOTIDE SEQUENCE [LARGE SCALE GENOMIC DNA]</scope>
    <source>
        <strain evidence="7">W97</strain>
    </source>
</reference>
<dbReference type="EMBL" id="DF977463">
    <property type="protein sequence ID" value="GAP86259.2"/>
    <property type="molecule type" value="Genomic_DNA"/>
</dbReference>
<dbReference type="InterPro" id="IPR036188">
    <property type="entry name" value="FAD/NAD-bd_sf"/>
</dbReference>
<dbReference type="Proteomes" id="UP000054516">
    <property type="component" value="Unassembled WGS sequence"/>
</dbReference>
<name>A0A1W2TE17_ROSNE</name>
<accession>A0A1W2TE17</accession>
<dbReference type="GO" id="GO:0071949">
    <property type="term" value="F:FAD binding"/>
    <property type="evidence" value="ECO:0007669"/>
    <property type="project" value="InterPro"/>
</dbReference>
<dbReference type="OMA" id="YFTIPRP"/>
<keyword evidence="3" id="KW-0274">FAD</keyword>
<feature type="transmembrane region" description="Helical" evidence="5">
    <location>
        <begin position="377"/>
        <end position="401"/>
    </location>
</feature>
<evidence type="ECO:0000256" key="1">
    <source>
        <dbReference type="ARBA" id="ARBA00005179"/>
    </source>
</evidence>
<sequence>MPRLRILVSGGGIAGNALAFWLSKIGHDITVVERFSNLRDTGLQLDLRGHGIEVMKRMGLQEAFRAQVSPEKGVQLVDKKGRRRAYFPSTAPGEGVQNFTTEFEIMRGNMCRIFHDGAVRNGARFVFGTSIESLEDKGGSVMIRFADSKTDSFDLVVGADGLNSRTRKMMLGPGADDGLRPLDGVVAGYFTMPRPMREGEEYLATFFIAPGNKGLMIRRSDPDFWQVYVGGKTGAFKDVPRGDVAAEKATMTEMMRGAGWVTDEVLAAMNTDNDFYLERMALVKLDRWFRGRVALVGDAAWCPTANTGMGTTCSVVGAYILAGEIGRHCGRGTAGHARGPDAGADIARALAAYDQKFRPFIDQVQKGVAEESGGFGVLYSFLSTTVGISLVHVLAAFASFFKVNIGAIMLKEQVKDWDLPDYEELLREA</sequence>
<evidence type="ECO:0000313" key="8">
    <source>
        <dbReference type="Proteomes" id="UP000054516"/>
    </source>
</evidence>
<dbReference type="AlphaFoldDB" id="A0A1W2TE17"/>
<proteinExistence type="predicted"/>